<name>A0A0D2P888_HYPSF</name>
<organism evidence="2 3">
    <name type="scientific">Hypholoma sublateritium (strain FD-334 SS-4)</name>
    <dbReference type="NCBI Taxonomy" id="945553"/>
    <lineage>
        <taxon>Eukaryota</taxon>
        <taxon>Fungi</taxon>
        <taxon>Dikarya</taxon>
        <taxon>Basidiomycota</taxon>
        <taxon>Agaricomycotina</taxon>
        <taxon>Agaricomycetes</taxon>
        <taxon>Agaricomycetidae</taxon>
        <taxon>Agaricales</taxon>
        <taxon>Agaricineae</taxon>
        <taxon>Strophariaceae</taxon>
        <taxon>Hypholoma</taxon>
    </lineage>
</organism>
<keyword evidence="3" id="KW-1185">Reference proteome</keyword>
<evidence type="ECO:0008006" key="4">
    <source>
        <dbReference type="Google" id="ProtNLM"/>
    </source>
</evidence>
<protein>
    <recommendedName>
        <fullName evidence="4">F-box domain-containing protein</fullName>
    </recommendedName>
</protein>
<dbReference type="AlphaFoldDB" id="A0A0D2P888"/>
<dbReference type="OrthoDB" id="3221235at2759"/>
<feature type="coiled-coil region" evidence="1">
    <location>
        <begin position="140"/>
        <end position="167"/>
    </location>
</feature>
<accession>A0A0D2P888</accession>
<evidence type="ECO:0000313" key="2">
    <source>
        <dbReference type="EMBL" id="KJA16565.1"/>
    </source>
</evidence>
<reference evidence="3" key="1">
    <citation type="submission" date="2014-04" db="EMBL/GenBank/DDBJ databases">
        <title>Evolutionary Origins and Diversification of the Mycorrhizal Mutualists.</title>
        <authorList>
            <consortium name="DOE Joint Genome Institute"/>
            <consortium name="Mycorrhizal Genomics Consortium"/>
            <person name="Kohler A."/>
            <person name="Kuo A."/>
            <person name="Nagy L.G."/>
            <person name="Floudas D."/>
            <person name="Copeland A."/>
            <person name="Barry K.W."/>
            <person name="Cichocki N."/>
            <person name="Veneault-Fourrey C."/>
            <person name="LaButti K."/>
            <person name="Lindquist E.A."/>
            <person name="Lipzen A."/>
            <person name="Lundell T."/>
            <person name="Morin E."/>
            <person name="Murat C."/>
            <person name="Riley R."/>
            <person name="Ohm R."/>
            <person name="Sun H."/>
            <person name="Tunlid A."/>
            <person name="Henrissat B."/>
            <person name="Grigoriev I.V."/>
            <person name="Hibbett D.S."/>
            <person name="Martin F."/>
        </authorList>
    </citation>
    <scope>NUCLEOTIDE SEQUENCE [LARGE SCALE GENOMIC DNA]</scope>
    <source>
        <strain evidence="3">FD-334 SS-4</strain>
    </source>
</reference>
<gene>
    <name evidence="2" type="ORF">HYPSUDRAFT_289752</name>
</gene>
<sequence length="299" mass="34266">MSVPMLTSLYLIFRSRWLAPRARKTVSHLGFVLWLCVMNYPYHSIPVASKTGAIFLKGANTRLYSVYNPSTATPNRYPPFSSYHIHLQIRYHPSFLLDPQIIMREHSVPAPPRFASLIQNPSPEERLFLLDALSAPEMALKAMRMEISQLTTRLKTLVDEERQLTEKLGPYRAVLSPFRALPDDILREIFLACIPTDTNPLVDPRHAPILLTHISRHTRHIALTTARLWVAIHVSIEHSENRIGRQIEVVAEWIRRSGIYTHRIIRSMEEDFLHWLVLLSSTCLPSCSRIFPIPAAGVV</sequence>
<dbReference type="Proteomes" id="UP000054270">
    <property type="component" value="Unassembled WGS sequence"/>
</dbReference>
<dbReference type="EMBL" id="KN817619">
    <property type="protein sequence ID" value="KJA16565.1"/>
    <property type="molecule type" value="Genomic_DNA"/>
</dbReference>
<evidence type="ECO:0000313" key="3">
    <source>
        <dbReference type="Proteomes" id="UP000054270"/>
    </source>
</evidence>
<keyword evidence="1" id="KW-0175">Coiled coil</keyword>
<proteinExistence type="predicted"/>
<evidence type="ECO:0000256" key="1">
    <source>
        <dbReference type="SAM" id="Coils"/>
    </source>
</evidence>